<reference evidence="2" key="1">
    <citation type="submission" date="2021-01" db="EMBL/GenBank/DDBJ databases">
        <authorList>
            <person name="Corre E."/>
            <person name="Pelletier E."/>
            <person name="Niang G."/>
            <person name="Scheremetjew M."/>
            <person name="Finn R."/>
            <person name="Kale V."/>
            <person name="Holt S."/>
            <person name="Cochrane G."/>
            <person name="Meng A."/>
            <person name="Brown T."/>
            <person name="Cohen L."/>
        </authorList>
    </citation>
    <scope>NUCLEOTIDE SEQUENCE</scope>
    <source>
        <strain evidence="2">CCMP3328</strain>
    </source>
</reference>
<sequence length="331" mass="38080">MHTANITMQTNRAANKAASSMNDGGLRRKAAPHSHNTRTSDHTTTRHPRNRNQLLQMQSQHPSASYHQRQQRRQQRYRQHQQHQQQRRQHLYPSRYPYEAPIATSNAHHDDHSVKQTVDKTREHIPTIILSPVLSPLPVLQQDSRLISYDDMDELNCKLQTMYKEDYYNGMRCMLPHEEAIDNGHAARTSKGKSNTAINYENQPTKVSTTDGAAYERRESKRSKISSDGSGNRASIFRTAHSQPQLQPQQPQQQPKGLGVIDDSTIQLWVKNNTVNGAFSNGHDSASGSMQSVHKPTKRNHRRHRSLVHRMRNIFRRKNDHLSPELSRPVQ</sequence>
<feature type="region of interest" description="Disordered" evidence="1">
    <location>
        <begin position="185"/>
        <end position="234"/>
    </location>
</feature>
<feature type="region of interest" description="Disordered" evidence="1">
    <location>
        <begin position="282"/>
        <end position="303"/>
    </location>
</feature>
<proteinExistence type="predicted"/>
<evidence type="ECO:0000256" key="1">
    <source>
        <dbReference type="SAM" id="MobiDB-lite"/>
    </source>
</evidence>
<dbReference type="EMBL" id="HBEF01011364">
    <property type="protein sequence ID" value="CAD8335066.1"/>
    <property type="molecule type" value="Transcribed_RNA"/>
</dbReference>
<organism evidence="2">
    <name type="scientific">Craspedostauros australis</name>
    <dbReference type="NCBI Taxonomy" id="1486917"/>
    <lineage>
        <taxon>Eukaryota</taxon>
        <taxon>Sar</taxon>
        <taxon>Stramenopiles</taxon>
        <taxon>Ochrophyta</taxon>
        <taxon>Bacillariophyta</taxon>
        <taxon>Bacillariophyceae</taxon>
        <taxon>Bacillariophycidae</taxon>
        <taxon>Naviculales</taxon>
        <taxon>Naviculaceae</taxon>
        <taxon>Craspedostauros</taxon>
    </lineage>
</organism>
<evidence type="ECO:0000313" key="2">
    <source>
        <dbReference type="EMBL" id="CAD8335066.1"/>
    </source>
</evidence>
<feature type="compositionally biased region" description="Basic residues" evidence="1">
    <location>
        <begin position="27"/>
        <end position="36"/>
    </location>
</feature>
<feature type="compositionally biased region" description="Polar residues" evidence="1">
    <location>
        <begin position="51"/>
        <end position="65"/>
    </location>
</feature>
<feature type="compositionally biased region" description="Polar residues" evidence="1">
    <location>
        <begin position="192"/>
        <end position="211"/>
    </location>
</feature>
<accession>A0A7R9WUK2</accession>
<feature type="compositionally biased region" description="Polar residues" evidence="1">
    <location>
        <begin position="282"/>
        <end position="294"/>
    </location>
</feature>
<gene>
    <name evidence="2" type="ORF">CAUS1442_LOCUS7171</name>
</gene>
<protein>
    <submittedName>
        <fullName evidence="2">Uncharacterized protein</fullName>
    </submittedName>
</protein>
<name>A0A7R9WUK2_9STRA</name>
<feature type="compositionally biased region" description="Basic residues" evidence="1">
    <location>
        <begin position="69"/>
        <end position="90"/>
    </location>
</feature>
<feature type="region of interest" description="Disordered" evidence="1">
    <location>
        <begin position="1"/>
        <end position="92"/>
    </location>
</feature>
<dbReference type="AlphaFoldDB" id="A0A7R9WUK2"/>
<feature type="compositionally biased region" description="Polar residues" evidence="1">
    <location>
        <begin position="1"/>
        <end position="22"/>
    </location>
</feature>